<protein>
    <submittedName>
        <fullName evidence="1">Uncharacterized protein</fullName>
    </submittedName>
</protein>
<dbReference type="AlphaFoldDB" id="A0A0V8CA54"/>
<reference evidence="2" key="1">
    <citation type="submission" date="2015-10" db="EMBL/GenBank/DDBJ databases">
        <title>Draft Genome Sequences of 11 Lactococcus lactis subspecies cremoris strains.</title>
        <authorList>
            <person name="Wels M."/>
            <person name="Backus L."/>
            <person name="Boekhorst J."/>
            <person name="Dijkstra A."/>
            <person name="Beerthuizen M."/>
            <person name="Kelly W."/>
            <person name="Siezen R."/>
            <person name="Bachmann H."/>
            <person name="Van Hijum S."/>
        </authorList>
    </citation>
    <scope>NUCLEOTIDE SEQUENCE [LARGE SCALE GENOMIC DNA]</scope>
    <source>
        <strain evidence="2">LMG8520</strain>
    </source>
</reference>
<evidence type="ECO:0000313" key="2">
    <source>
        <dbReference type="Proteomes" id="UP000054230"/>
    </source>
</evidence>
<dbReference type="RefSeq" id="WP_017864774.1">
    <property type="nucleotide sequence ID" value="NZ_CP024954.1"/>
</dbReference>
<proteinExistence type="predicted"/>
<accession>A0A0V8CA54</accession>
<comment type="caution">
    <text evidence="1">The sequence shown here is derived from an EMBL/GenBank/DDBJ whole genome shotgun (WGS) entry which is preliminary data.</text>
</comment>
<gene>
    <name evidence="1" type="ORF">LMG8520_0374</name>
</gene>
<dbReference type="Proteomes" id="UP000054230">
    <property type="component" value="Unassembled WGS sequence"/>
</dbReference>
<dbReference type="EMBL" id="LKLP01000016">
    <property type="protein sequence ID" value="KSU14020.1"/>
    <property type="molecule type" value="Genomic_DNA"/>
</dbReference>
<organism evidence="1 2">
    <name type="scientific">Lactococcus lactis subsp. lactis</name>
    <name type="common">Streptococcus lactis</name>
    <dbReference type="NCBI Taxonomy" id="1360"/>
    <lineage>
        <taxon>Bacteria</taxon>
        <taxon>Bacillati</taxon>
        <taxon>Bacillota</taxon>
        <taxon>Bacilli</taxon>
        <taxon>Lactobacillales</taxon>
        <taxon>Streptococcaceae</taxon>
        <taxon>Lactococcus</taxon>
    </lineage>
</organism>
<sequence>MMRKHFLKEKIEAGFEDERELLEHEPEKKAKLPALSYVRPIFFTILLTVTLIALAINGWTAIKFFMTH</sequence>
<dbReference type="PATRIC" id="fig|1360.100.peg.2128"/>
<evidence type="ECO:0000313" key="1">
    <source>
        <dbReference type="EMBL" id="KSU14020.1"/>
    </source>
</evidence>
<name>A0A0V8CA54_LACLL</name>